<protein>
    <submittedName>
        <fullName evidence="2">Uncharacterized protein</fullName>
    </submittedName>
</protein>
<sequence>MSTSGWLRYMHFSDCTPEEILDSEDGSTDKEQKAGQLRDDEATGVVLMKKVTYSKSLCTAEQEPEENALQNLSH</sequence>
<organism evidence="2 3">
    <name type="scientific">Septoria linicola</name>
    <dbReference type="NCBI Taxonomy" id="215465"/>
    <lineage>
        <taxon>Eukaryota</taxon>
        <taxon>Fungi</taxon>
        <taxon>Dikarya</taxon>
        <taxon>Ascomycota</taxon>
        <taxon>Pezizomycotina</taxon>
        <taxon>Dothideomycetes</taxon>
        <taxon>Dothideomycetidae</taxon>
        <taxon>Mycosphaerellales</taxon>
        <taxon>Mycosphaerellaceae</taxon>
        <taxon>Septoria</taxon>
    </lineage>
</organism>
<feature type="compositionally biased region" description="Basic and acidic residues" evidence="1">
    <location>
        <begin position="27"/>
        <end position="37"/>
    </location>
</feature>
<reference evidence="2" key="1">
    <citation type="submission" date="2022-06" db="EMBL/GenBank/DDBJ databases">
        <title>Complete genome sequences of two strains of the flax pathogen Septoria linicola.</title>
        <authorList>
            <person name="Lapalu N."/>
            <person name="Simon A."/>
            <person name="Demenou B."/>
            <person name="Paumier D."/>
            <person name="Guillot M.-P."/>
            <person name="Gout L."/>
            <person name="Valade R."/>
        </authorList>
    </citation>
    <scope>NUCLEOTIDE SEQUENCE</scope>
    <source>
        <strain evidence="2">SE15195</strain>
    </source>
</reference>
<evidence type="ECO:0000256" key="1">
    <source>
        <dbReference type="SAM" id="MobiDB-lite"/>
    </source>
</evidence>
<dbReference type="Proteomes" id="UP001056384">
    <property type="component" value="Chromosome 3"/>
</dbReference>
<accession>A0A9Q9EIB8</accession>
<name>A0A9Q9EIB8_9PEZI</name>
<evidence type="ECO:0000313" key="3">
    <source>
        <dbReference type="Proteomes" id="UP001056384"/>
    </source>
</evidence>
<proteinExistence type="predicted"/>
<dbReference type="EMBL" id="CP099420">
    <property type="protein sequence ID" value="USW50867.1"/>
    <property type="molecule type" value="Genomic_DNA"/>
</dbReference>
<keyword evidence="3" id="KW-1185">Reference proteome</keyword>
<gene>
    <name evidence="2" type="ORF">Slin15195_G041860</name>
</gene>
<feature type="region of interest" description="Disordered" evidence="1">
    <location>
        <begin position="18"/>
        <end position="37"/>
    </location>
</feature>
<evidence type="ECO:0000313" key="2">
    <source>
        <dbReference type="EMBL" id="USW50867.1"/>
    </source>
</evidence>
<dbReference type="AlphaFoldDB" id="A0A9Q9EIB8"/>